<comment type="function">
    <text evidence="8">Possible subunit of a heme lyase.</text>
</comment>
<dbReference type="PANTHER" id="PTHR47870">
    <property type="entry name" value="CYTOCHROME C-TYPE BIOGENESIS PROTEIN CCMH"/>
    <property type="match status" value="1"/>
</dbReference>
<dbReference type="GO" id="GO:0046872">
    <property type="term" value="F:metal ion binding"/>
    <property type="evidence" value="ECO:0007669"/>
    <property type="project" value="UniProtKB-KW"/>
</dbReference>
<reference evidence="10" key="1">
    <citation type="submission" date="2015-01" db="EMBL/GenBank/DDBJ databases">
        <title>Draft genome sequence of Pasteurella multocida isolated from alpaca pneumonia.</title>
        <authorList>
            <person name="Maturrano L."/>
            <person name="Hurtado R."/>
            <person name="Allasi N."/>
            <person name="Juscamayta E."/>
            <person name="Fernandez D."/>
            <person name="Maximiliano J."/>
            <person name="Rimac R."/>
            <person name="Rosadio R."/>
        </authorList>
    </citation>
    <scope>NUCLEOTIDE SEQUENCE</scope>
    <source>
        <strain evidence="10">UNMSM</strain>
    </source>
</reference>
<evidence type="ECO:0000313" key="11">
    <source>
        <dbReference type="EMBL" id="NNI77919.1"/>
    </source>
</evidence>
<accession>A0A126QHQ3</accession>
<dbReference type="RefSeq" id="WP_014668285.1">
    <property type="nucleotide sequence ID" value="NZ_CP030096.1"/>
</dbReference>
<evidence type="ECO:0000256" key="5">
    <source>
        <dbReference type="ARBA" id="ARBA00022729"/>
    </source>
</evidence>
<gene>
    <name evidence="10" type="primary">nrfF_1</name>
    <name evidence="11" type="synonym">nrfF</name>
    <name evidence="11" type="ORF">C2800_00500</name>
</gene>
<evidence type="ECO:0000256" key="1">
    <source>
        <dbReference type="ARBA" id="ARBA00004418"/>
    </source>
</evidence>
<feature type="chain" id="PRO_5034038717" description="Formate-dependent nitrite reductase complex subunit" evidence="8">
    <location>
        <begin position="22"/>
        <end position="161"/>
    </location>
</feature>
<evidence type="ECO:0000256" key="3">
    <source>
        <dbReference type="ARBA" id="ARBA00022617"/>
    </source>
</evidence>
<evidence type="ECO:0000256" key="6">
    <source>
        <dbReference type="ARBA" id="ARBA00022764"/>
    </source>
</evidence>
<keyword evidence="5 8" id="KW-0732">Signal</keyword>
<dbReference type="CDD" id="cd16378">
    <property type="entry name" value="CcmH_N"/>
    <property type="match status" value="1"/>
</dbReference>
<evidence type="ECO:0000259" key="9">
    <source>
        <dbReference type="Pfam" id="PF03918"/>
    </source>
</evidence>
<keyword evidence="11" id="KW-0456">Lyase</keyword>
<dbReference type="FunFam" id="1.10.8.640:FF:000001">
    <property type="entry name" value="Cytochrome c-type biogenesis protein"/>
    <property type="match status" value="1"/>
</dbReference>
<dbReference type="Gene3D" id="1.10.8.640">
    <property type="entry name" value="Cytochrome C biogenesis protein"/>
    <property type="match status" value="1"/>
</dbReference>
<comment type="similarity">
    <text evidence="2 8">Belongs to the CcmH/CycL/Ccl2/NrfF family.</text>
</comment>
<comment type="subcellular location">
    <subcellularLocation>
        <location evidence="1">Periplasm</location>
    </subcellularLocation>
</comment>
<dbReference type="Pfam" id="PF03918">
    <property type="entry name" value="CcmH"/>
    <property type="match status" value="1"/>
</dbReference>
<dbReference type="PANTHER" id="PTHR47870:SF2">
    <property type="entry name" value="FORMATE-DEPENDENT NITRITE REDUCTASE COMPLEX SUBUNIT NRFF"/>
    <property type="match status" value="1"/>
</dbReference>
<keyword evidence="8" id="KW-0812">Transmembrane</keyword>
<dbReference type="GO" id="GO:0005886">
    <property type="term" value="C:plasma membrane"/>
    <property type="evidence" value="ECO:0007669"/>
    <property type="project" value="TreeGrafter"/>
</dbReference>
<dbReference type="GO" id="GO:0042597">
    <property type="term" value="C:periplasmic space"/>
    <property type="evidence" value="ECO:0007669"/>
    <property type="project" value="UniProtKB-SubCell"/>
</dbReference>
<dbReference type="EMBL" id="KP660537">
    <property type="protein sequence ID" value="AMK08376.1"/>
    <property type="molecule type" value="Genomic_DNA"/>
</dbReference>
<evidence type="ECO:0000313" key="10">
    <source>
        <dbReference type="EMBL" id="AMK08376.1"/>
    </source>
</evidence>
<dbReference type="EMBL" id="PPVL01000001">
    <property type="protein sequence ID" value="NNI77919.1"/>
    <property type="molecule type" value="Genomic_DNA"/>
</dbReference>
<evidence type="ECO:0000313" key="12">
    <source>
        <dbReference type="Proteomes" id="UP000540079"/>
    </source>
</evidence>
<keyword evidence="4 8" id="KW-0479">Metal-binding</keyword>
<keyword evidence="3 8" id="KW-0349">Heme</keyword>
<dbReference type="GO" id="GO:0017004">
    <property type="term" value="P:cytochrome complex assembly"/>
    <property type="evidence" value="ECO:0007669"/>
    <property type="project" value="UniProtKB-ARBA"/>
</dbReference>
<feature type="signal peptide" evidence="8">
    <location>
        <begin position="1"/>
        <end position="21"/>
    </location>
</feature>
<dbReference type="InterPro" id="IPR051263">
    <property type="entry name" value="C-type_cytochrome_biogenesis"/>
</dbReference>
<dbReference type="GO" id="GO:0016829">
    <property type="term" value="F:lyase activity"/>
    <property type="evidence" value="ECO:0007669"/>
    <property type="project" value="UniProtKB-KW"/>
</dbReference>
<protein>
    <recommendedName>
        <fullName evidence="8">Formate-dependent nitrite reductase complex subunit</fullName>
    </recommendedName>
</protein>
<keyword evidence="6" id="KW-0574">Periplasm</keyword>
<evidence type="ECO:0000256" key="7">
    <source>
        <dbReference type="ARBA" id="ARBA00023004"/>
    </source>
</evidence>
<keyword evidence="7 8" id="KW-0408">Iron</keyword>
<keyword evidence="8" id="KW-1133">Transmembrane helix</keyword>
<organism evidence="10">
    <name type="scientific">Pasteurella multocida</name>
    <dbReference type="NCBI Taxonomy" id="747"/>
    <lineage>
        <taxon>Bacteria</taxon>
        <taxon>Pseudomonadati</taxon>
        <taxon>Pseudomonadota</taxon>
        <taxon>Gammaproteobacteria</taxon>
        <taxon>Pasteurellales</taxon>
        <taxon>Pasteurellaceae</taxon>
        <taxon>Pasteurella</taxon>
    </lineage>
</organism>
<sequence>MPKCGKFLLSFVFVISVFARADMVDTYSFNSPEERVRAVELAKALRCPQCQNQNLVESNSPIAYDLRIEVYNMVNEGKSNQQIIDAMTARFGNFVLYKPPFQWTTLLLWLSPIFLTVLAFGLMWRYAKKREKPQHTTALEPAQQAKLTQLLKQTEHTGNKK</sequence>
<name>A0A126QHQ3_PASMD</name>
<evidence type="ECO:0000256" key="4">
    <source>
        <dbReference type="ARBA" id="ARBA00022723"/>
    </source>
</evidence>
<dbReference type="InterPro" id="IPR017565">
    <property type="entry name" value="For-dep_Cytc_NO2Rdtase_NrfF"/>
</dbReference>
<dbReference type="AlphaFoldDB" id="A0A126QHQ3"/>
<dbReference type="NCBIfam" id="TIGR03147">
    <property type="entry name" value="cyt_nit_nrfF"/>
    <property type="match status" value="1"/>
</dbReference>
<feature type="domain" description="CcmH/CycL/Ccl2/NrfF N-terminal" evidence="9">
    <location>
        <begin position="11"/>
        <end position="151"/>
    </location>
</feature>
<reference evidence="11 12" key="2">
    <citation type="journal article" date="2018" name="Front. Microbiol.">
        <title>Genetic and Phylogenetic Characteristics of Pasteurella multocida Isolates From Different Host Species.</title>
        <authorList>
            <person name="Peng Z."/>
            <person name="Liang W."/>
            <person name="Wang F."/>
            <person name="Xu Z."/>
            <person name="Xie Z."/>
            <person name="Lian Z."/>
            <person name="Hua L."/>
            <person name="Zhou R."/>
            <person name="Chen H."/>
            <person name="Wu B."/>
        </authorList>
    </citation>
    <scope>NUCLEOTIDE SEQUENCE [LARGE SCALE GENOMIC DNA]</scope>
    <source>
        <strain evidence="11 12">HNA06</strain>
    </source>
</reference>
<dbReference type="InterPro" id="IPR005616">
    <property type="entry name" value="CcmH/CycL/Ccl2/NrfF_N"/>
</dbReference>
<keyword evidence="8" id="KW-0472">Membrane</keyword>
<proteinExistence type="inferred from homology"/>
<dbReference type="InterPro" id="IPR038297">
    <property type="entry name" value="CcmH/CycL/NrfF/Ccl2_sf"/>
</dbReference>
<dbReference type="Proteomes" id="UP000540079">
    <property type="component" value="Unassembled WGS sequence"/>
</dbReference>
<feature type="transmembrane region" description="Helical" evidence="8">
    <location>
        <begin position="106"/>
        <end position="124"/>
    </location>
</feature>
<evidence type="ECO:0000256" key="8">
    <source>
        <dbReference type="RuleBase" id="RU364112"/>
    </source>
</evidence>
<evidence type="ECO:0000256" key="2">
    <source>
        <dbReference type="ARBA" id="ARBA00010342"/>
    </source>
</evidence>